<dbReference type="EMBL" id="KN833080">
    <property type="protein sequence ID" value="KIM73510.1"/>
    <property type="molecule type" value="Genomic_DNA"/>
</dbReference>
<reference evidence="1 2" key="1">
    <citation type="submission" date="2014-04" db="EMBL/GenBank/DDBJ databases">
        <authorList>
            <consortium name="DOE Joint Genome Institute"/>
            <person name="Kuo A."/>
            <person name="Tarkka M."/>
            <person name="Buscot F."/>
            <person name="Kohler A."/>
            <person name="Nagy L.G."/>
            <person name="Floudas D."/>
            <person name="Copeland A."/>
            <person name="Barry K.W."/>
            <person name="Cichocki N."/>
            <person name="Veneault-Fourrey C."/>
            <person name="LaButti K."/>
            <person name="Lindquist E.A."/>
            <person name="Lipzen A."/>
            <person name="Lundell T."/>
            <person name="Morin E."/>
            <person name="Murat C."/>
            <person name="Sun H."/>
            <person name="Tunlid A."/>
            <person name="Henrissat B."/>
            <person name="Grigoriev I.V."/>
            <person name="Hibbett D.S."/>
            <person name="Martin F."/>
            <person name="Nordberg H.P."/>
            <person name="Cantor M.N."/>
            <person name="Hua S.X."/>
        </authorList>
    </citation>
    <scope>NUCLEOTIDE SEQUENCE [LARGE SCALE GENOMIC DNA]</scope>
    <source>
        <strain evidence="1 2">F 1598</strain>
    </source>
</reference>
<dbReference type="AlphaFoldDB" id="A0A0C3ELP6"/>
<dbReference type="Proteomes" id="UP000054166">
    <property type="component" value="Unassembled WGS sequence"/>
</dbReference>
<organism evidence="1 2">
    <name type="scientific">Piloderma croceum (strain F 1598)</name>
    <dbReference type="NCBI Taxonomy" id="765440"/>
    <lineage>
        <taxon>Eukaryota</taxon>
        <taxon>Fungi</taxon>
        <taxon>Dikarya</taxon>
        <taxon>Basidiomycota</taxon>
        <taxon>Agaricomycotina</taxon>
        <taxon>Agaricomycetes</taxon>
        <taxon>Agaricomycetidae</taxon>
        <taxon>Atheliales</taxon>
        <taxon>Atheliaceae</taxon>
        <taxon>Piloderma</taxon>
    </lineage>
</organism>
<gene>
    <name evidence="1" type="ORF">PILCRDRAFT_15165</name>
</gene>
<accession>A0A0C3ELP6</accession>
<protein>
    <submittedName>
        <fullName evidence="1">Uncharacterized protein</fullName>
    </submittedName>
</protein>
<evidence type="ECO:0000313" key="1">
    <source>
        <dbReference type="EMBL" id="KIM73510.1"/>
    </source>
</evidence>
<reference evidence="2" key="2">
    <citation type="submission" date="2015-01" db="EMBL/GenBank/DDBJ databases">
        <title>Evolutionary Origins and Diversification of the Mycorrhizal Mutualists.</title>
        <authorList>
            <consortium name="DOE Joint Genome Institute"/>
            <consortium name="Mycorrhizal Genomics Consortium"/>
            <person name="Kohler A."/>
            <person name="Kuo A."/>
            <person name="Nagy L.G."/>
            <person name="Floudas D."/>
            <person name="Copeland A."/>
            <person name="Barry K.W."/>
            <person name="Cichocki N."/>
            <person name="Veneault-Fourrey C."/>
            <person name="LaButti K."/>
            <person name="Lindquist E.A."/>
            <person name="Lipzen A."/>
            <person name="Lundell T."/>
            <person name="Morin E."/>
            <person name="Murat C."/>
            <person name="Riley R."/>
            <person name="Ohm R."/>
            <person name="Sun H."/>
            <person name="Tunlid A."/>
            <person name="Henrissat B."/>
            <person name="Grigoriev I.V."/>
            <person name="Hibbett D.S."/>
            <person name="Martin F."/>
        </authorList>
    </citation>
    <scope>NUCLEOTIDE SEQUENCE [LARGE SCALE GENOMIC DNA]</scope>
    <source>
        <strain evidence="2">F 1598</strain>
    </source>
</reference>
<sequence length="112" mass="12419">MACFSLELATEMCKFHESEADRALAFRDLIWGRLKIKLDAAKVAGTTFHTDGHTSVGSHAYVNTECKNEIDNMLNTLTHFFSAFKNAASSLKTYYTEVATQTPTAFATDEEA</sequence>
<name>A0A0C3ELP6_PILCF</name>
<dbReference type="InParanoid" id="A0A0C3ELP6"/>
<keyword evidence="2" id="KW-1185">Reference proteome</keyword>
<evidence type="ECO:0000313" key="2">
    <source>
        <dbReference type="Proteomes" id="UP000054166"/>
    </source>
</evidence>
<dbReference type="HOGENOM" id="CLU_2146828_0_0_1"/>
<proteinExistence type="predicted"/>